<keyword evidence="2" id="KW-0732">Signal</keyword>
<dbReference type="Proteomes" id="UP001589693">
    <property type="component" value="Unassembled WGS sequence"/>
</dbReference>
<name>A0ABV5ZW97_9PSEU</name>
<evidence type="ECO:0000313" key="3">
    <source>
        <dbReference type="EMBL" id="MFB9904695.1"/>
    </source>
</evidence>
<feature type="signal peptide" evidence="2">
    <location>
        <begin position="1"/>
        <end position="26"/>
    </location>
</feature>
<feature type="chain" id="PRO_5045101048" description="LPXTG cell wall anchor domain-containing protein" evidence="2">
    <location>
        <begin position="27"/>
        <end position="89"/>
    </location>
</feature>
<keyword evidence="1" id="KW-0472">Membrane</keyword>
<accession>A0ABV5ZW97</accession>
<keyword evidence="1" id="KW-0812">Transmembrane</keyword>
<reference evidence="3 4" key="1">
    <citation type="submission" date="2024-09" db="EMBL/GenBank/DDBJ databases">
        <authorList>
            <person name="Sun Q."/>
            <person name="Mori K."/>
        </authorList>
    </citation>
    <scope>NUCLEOTIDE SEQUENCE [LARGE SCALE GENOMIC DNA]</scope>
    <source>
        <strain evidence="3 4">TBRC 7907</strain>
    </source>
</reference>
<keyword evidence="4" id="KW-1185">Reference proteome</keyword>
<feature type="transmembrane region" description="Helical" evidence="1">
    <location>
        <begin position="63"/>
        <end position="79"/>
    </location>
</feature>
<gene>
    <name evidence="3" type="ORF">ACFFQA_12205</name>
</gene>
<evidence type="ECO:0000313" key="4">
    <source>
        <dbReference type="Proteomes" id="UP001589693"/>
    </source>
</evidence>
<comment type="caution">
    <text evidence="3">The sequence shown here is derived from an EMBL/GenBank/DDBJ whole genome shotgun (WGS) entry which is preliminary data.</text>
</comment>
<dbReference type="RefSeq" id="WP_377851897.1">
    <property type="nucleotide sequence ID" value="NZ_JBHLZU010000010.1"/>
</dbReference>
<evidence type="ECO:0000256" key="2">
    <source>
        <dbReference type="SAM" id="SignalP"/>
    </source>
</evidence>
<evidence type="ECO:0008006" key="5">
    <source>
        <dbReference type="Google" id="ProtNLM"/>
    </source>
</evidence>
<organism evidence="3 4">
    <name type="scientific">Allokutzneria oryzae</name>
    <dbReference type="NCBI Taxonomy" id="1378989"/>
    <lineage>
        <taxon>Bacteria</taxon>
        <taxon>Bacillati</taxon>
        <taxon>Actinomycetota</taxon>
        <taxon>Actinomycetes</taxon>
        <taxon>Pseudonocardiales</taxon>
        <taxon>Pseudonocardiaceae</taxon>
        <taxon>Allokutzneria</taxon>
    </lineage>
</organism>
<keyword evidence="1" id="KW-1133">Transmembrane helix</keyword>
<evidence type="ECO:0000256" key="1">
    <source>
        <dbReference type="SAM" id="Phobius"/>
    </source>
</evidence>
<sequence>MRATSRAIVVTLFGVLALLAVTPVSSALPAPAQIGVVVAQQPTTTAPPTEGQQPAVPEDRNRVTIGIIAVVLLGTVLLGRRIRKRAQKA</sequence>
<protein>
    <recommendedName>
        <fullName evidence="5">LPXTG cell wall anchor domain-containing protein</fullName>
    </recommendedName>
</protein>
<dbReference type="EMBL" id="JBHLZU010000010">
    <property type="protein sequence ID" value="MFB9904695.1"/>
    <property type="molecule type" value="Genomic_DNA"/>
</dbReference>
<proteinExistence type="predicted"/>